<dbReference type="InterPro" id="IPR027417">
    <property type="entry name" value="P-loop_NTPase"/>
</dbReference>
<feature type="domain" description="KAP NTPase" evidence="1">
    <location>
        <begin position="21"/>
        <end position="316"/>
    </location>
</feature>
<dbReference type="AlphaFoldDB" id="A0AAQ3LJ64"/>
<accession>A0AAQ3LJ64</accession>
<dbReference type="Pfam" id="PF07693">
    <property type="entry name" value="KAP_NTPase"/>
    <property type="match status" value="1"/>
</dbReference>
<protein>
    <submittedName>
        <fullName evidence="2">P-loop NTPase fold protein</fullName>
    </submittedName>
</protein>
<keyword evidence="3" id="KW-1185">Reference proteome</keyword>
<dbReference type="RefSeq" id="WP_317835683.1">
    <property type="nucleotide sequence ID" value="NZ_CP136920.1"/>
</dbReference>
<dbReference type="Proteomes" id="UP001304300">
    <property type="component" value="Chromosome"/>
</dbReference>
<evidence type="ECO:0000313" key="2">
    <source>
        <dbReference type="EMBL" id="WOO43144.1"/>
    </source>
</evidence>
<dbReference type="EMBL" id="CP136920">
    <property type="protein sequence ID" value="WOO43144.1"/>
    <property type="molecule type" value="Genomic_DNA"/>
</dbReference>
<name>A0AAQ3LJ64_9BACT</name>
<evidence type="ECO:0000259" key="1">
    <source>
        <dbReference type="Pfam" id="PF07693"/>
    </source>
</evidence>
<proteinExistence type="predicted"/>
<organism evidence="2 3">
    <name type="scientific">Rubellicoccus peritrichatus</name>
    <dbReference type="NCBI Taxonomy" id="3080537"/>
    <lineage>
        <taxon>Bacteria</taxon>
        <taxon>Pseudomonadati</taxon>
        <taxon>Verrucomicrobiota</taxon>
        <taxon>Opitutia</taxon>
        <taxon>Puniceicoccales</taxon>
        <taxon>Cerasicoccaceae</taxon>
        <taxon>Rubellicoccus</taxon>
    </lineage>
</organism>
<dbReference type="KEGG" id="puo:RZN69_08565"/>
<sequence>MADEKTVENAFGDDDIGGRKFFADNLLKMFAVTQTHLTVALDASWGMGKTWFLERFKKHCEQSTNNIDIVLFNAWEHDHGEEPFAPLFSEIFTALKIEEVSFSKDRILTDAGTIIRHISYNSAKKASMGLFDLKELEAEAEQNRSMARQIIDNHQALTLAIHDFKTALNKRAKQFPNKRLIIIIDELDRCRPVYAVNMLERIKHIFGIDGVHFLMGIDTDQLGNTIKGLYGQNYDGIRYLDRLFDYQLKLPESSCNGLALSYIQQIIDDANNRPRHPSDVLLMQLHEWFYKSETFDNMRDLNARSVKRIIDRLIITIKIKQVREIEDFELLFFFCYLANIYPKIYKQLTADVSAMLEAFRIFGGSLNNRPKYNGLLIRIAARLLAYSPIRSEEFINYQFTYLKTDEMKKVVRNAVDLRNRRDPVSRDMAETIDLLKMFG</sequence>
<gene>
    <name evidence="2" type="ORF">RZN69_08565</name>
</gene>
<dbReference type="Gene3D" id="3.40.50.300">
    <property type="entry name" value="P-loop containing nucleotide triphosphate hydrolases"/>
    <property type="match status" value="1"/>
</dbReference>
<evidence type="ECO:0000313" key="3">
    <source>
        <dbReference type="Proteomes" id="UP001304300"/>
    </source>
</evidence>
<reference evidence="2 3" key="1">
    <citation type="submission" date="2023-10" db="EMBL/GenBank/DDBJ databases">
        <title>Rubellicoccus peritrichatus gen. nov., sp. nov., isolated from an algae of coral reef tank.</title>
        <authorList>
            <person name="Luo J."/>
        </authorList>
    </citation>
    <scope>NUCLEOTIDE SEQUENCE [LARGE SCALE GENOMIC DNA]</scope>
    <source>
        <strain evidence="2 3">CR14</strain>
    </source>
</reference>
<dbReference type="SUPFAM" id="SSF52540">
    <property type="entry name" value="P-loop containing nucleoside triphosphate hydrolases"/>
    <property type="match status" value="1"/>
</dbReference>
<dbReference type="InterPro" id="IPR011646">
    <property type="entry name" value="KAP_P-loop"/>
</dbReference>